<feature type="domain" description="HTH luxR-type" evidence="1">
    <location>
        <begin position="142"/>
        <end position="199"/>
    </location>
</feature>
<gene>
    <name evidence="2" type="ORF">VAZ01S_059_00070</name>
</gene>
<dbReference type="GO" id="GO:0006355">
    <property type="term" value="P:regulation of DNA-templated transcription"/>
    <property type="evidence" value="ECO:0007669"/>
    <property type="project" value="InterPro"/>
</dbReference>
<comment type="caution">
    <text evidence="2">The sequence shown here is derived from an EMBL/GenBank/DDBJ whole genome shotgun (WGS) entry which is preliminary data.</text>
</comment>
<accession>U3CFH5</accession>
<dbReference type="InterPro" id="IPR000792">
    <property type="entry name" value="Tscrpt_reg_LuxR_C"/>
</dbReference>
<dbReference type="OrthoDB" id="9016132at2"/>
<dbReference type="InterPro" id="IPR016032">
    <property type="entry name" value="Sig_transdc_resp-reg_C-effctor"/>
</dbReference>
<dbReference type="SMART" id="SM00421">
    <property type="entry name" value="HTH_LUXR"/>
    <property type="match status" value="1"/>
</dbReference>
<dbReference type="RefSeq" id="WP_021710791.1">
    <property type="nucleotide sequence ID" value="NZ_BAOB01000241.1"/>
</dbReference>
<dbReference type="eggNOG" id="COG2197">
    <property type="taxonomic scope" value="Bacteria"/>
</dbReference>
<dbReference type="EMBL" id="BATL01000059">
    <property type="protein sequence ID" value="GAD77048.1"/>
    <property type="molecule type" value="Genomic_DNA"/>
</dbReference>
<evidence type="ECO:0000313" key="3">
    <source>
        <dbReference type="Proteomes" id="UP000016567"/>
    </source>
</evidence>
<name>U3CFH5_9VIBR</name>
<protein>
    <recommendedName>
        <fullName evidence="1">HTH luxR-type domain-containing protein</fullName>
    </recommendedName>
</protein>
<dbReference type="InterPro" id="IPR013656">
    <property type="entry name" value="PAS_4"/>
</dbReference>
<sequence>MDISRILIDHWEADEWPCGVKDLQSRFVFVNRAYKMMQCLPESFNIEGRLDGELPCPTYEFEKEFQAHDQLVAKTLKTKSSIEIHPFWKEKKLEAWIFHKRPFYVGNECVGVYFWAEPAKNIDSLVIQKEKESSSIALSPPSDIFTEMEWEVLYLLMQFHSTKEISLRMGVTVLSVRKTIERMMYKSCTNTRKSLIDYCIAYNISTYIPSKYIIRHQLVG</sequence>
<dbReference type="InterPro" id="IPR036388">
    <property type="entry name" value="WH-like_DNA-bd_sf"/>
</dbReference>
<evidence type="ECO:0000313" key="2">
    <source>
        <dbReference type="EMBL" id="GAD77048.1"/>
    </source>
</evidence>
<dbReference type="Pfam" id="PF08448">
    <property type="entry name" value="PAS_4"/>
    <property type="match status" value="1"/>
</dbReference>
<dbReference type="Gene3D" id="1.10.10.10">
    <property type="entry name" value="Winged helix-like DNA-binding domain superfamily/Winged helix DNA-binding domain"/>
    <property type="match status" value="1"/>
</dbReference>
<keyword evidence="3" id="KW-1185">Reference proteome</keyword>
<dbReference type="STRING" id="1219077.VAZ01S_059_00070"/>
<reference evidence="2 3" key="1">
    <citation type="submission" date="2013-09" db="EMBL/GenBank/DDBJ databases">
        <title>Whole genome shotgun sequence of Vibrio azureus NBRC 104587.</title>
        <authorList>
            <person name="Isaki S."/>
            <person name="Hosoyama A."/>
            <person name="Numata M."/>
            <person name="Hashimoto M."/>
            <person name="Hosoyama Y."/>
            <person name="Tsuchikane K."/>
            <person name="Noguchi M."/>
            <person name="Hirakata S."/>
            <person name="Ichikawa N."/>
            <person name="Ohji S."/>
            <person name="Yamazoe A."/>
            <person name="Fujita N."/>
        </authorList>
    </citation>
    <scope>NUCLEOTIDE SEQUENCE [LARGE SCALE GENOMIC DNA]</scope>
    <source>
        <strain evidence="2 3">NBRC 104587</strain>
    </source>
</reference>
<dbReference type="Proteomes" id="UP000016567">
    <property type="component" value="Unassembled WGS sequence"/>
</dbReference>
<evidence type="ECO:0000259" key="1">
    <source>
        <dbReference type="SMART" id="SM00421"/>
    </source>
</evidence>
<organism evidence="2 3">
    <name type="scientific">Vibrio azureus NBRC 104587</name>
    <dbReference type="NCBI Taxonomy" id="1219077"/>
    <lineage>
        <taxon>Bacteria</taxon>
        <taxon>Pseudomonadati</taxon>
        <taxon>Pseudomonadota</taxon>
        <taxon>Gammaproteobacteria</taxon>
        <taxon>Vibrionales</taxon>
        <taxon>Vibrionaceae</taxon>
        <taxon>Vibrio</taxon>
    </lineage>
</organism>
<dbReference type="GO" id="GO:0003677">
    <property type="term" value="F:DNA binding"/>
    <property type="evidence" value="ECO:0007669"/>
    <property type="project" value="InterPro"/>
</dbReference>
<proteinExistence type="predicted"/>
<dbReference type="AlphaFoldDB" id="U3CFH5"/>
<dbReference type="SUPFAM" id="SSF46894">
    <property type="entry name" value="C-terminal effector domain of the bipartite response regulators"/>
    <property type="match status" value="1"/>
</dbReference>